<dbReference type="AlphaFoldDB" id="J4DPI1"/>
<evidence type="ECO:0000313" key="3">
    <source>
        <dbReference type="Proteomes" id="UP000003786"/>
    </source>
</evidence>
<organism evidence="2 3">
    <name type="scientific">Theileria orientalis strain Shintoku</name>
    <dbReference type="NCBI Taxonomy" id="869250"/>
    <lineage>
        <taxon>Eukaryota</taxon>
        <taxon>Sar</taxon>
        <taxon>Alveolata</taxon>
        <taxon>Apicomplexa</taxon>
        <taxon>Aconoidasida</taxon>
        <taxon>Piroplasmida</taxon>
        <taxon>Theileriidae</taxon>
        <taxon>Theileria</taxon>
    </lineage>
</organism>
<dbReference type="Proteomes" id="UP000003786">
    <property type="component" value="Chromosome 3"/>
</dbReference>
<sequence length="57" mass="6663">MSSTHKASILNRPVTPKNGCGYTSTRRQHINHVTEQPEWIHLNKASTYQPCYTYQRM</sequence>
<evidence type="ECO:0000313" key="2">
    <source>
        <dbReference type="EMBL" id="BAM40744.1"/>
    </source>
</evidence>
<dbReference type="KEGG" id="tot:TOT_030000006"/>
<protein>
    <submittedName>
        <fullName evidence="2">Uncharacterized protein</fullName>
    </submittedName>
</protein>
<dbReference type="GeneID" id="20715218"/>
<proteinExistence type="predicted"/>
<gene>
    <name evidence="2" type="ORF">TOT_030000006</name>
</gene>
<evidence type="ECO:0000256" key="1">
    <source>
        <dbReference type="SAM" id="MobiDB-lite"/>
    </source>
</evidence>
<dbReference type="VEuPathDB" id="PiroplasmaDB:TOT_030000006"/>
<dbReference type="EMBL" id="AP011948">
    <property type="protein sequence ID" value="BAM40744.1"/>
    <property type="molecule type" value="Genomic_DNA"/>
</dbReference>
<dbReference type="RefSeq" id="XP_009691045.1">
    <property type="nucleotide sequence ID" value="XM_009692750.1"/>
</dbReference>
<name>J4DPI1_THEOR</name>
<keyword evidence="3" id="KW-1185">Reference proteome</keyword>
<accession>J4DPI1</accession>
<reference evidence="2 3" key="1">
    <citation type="journal article" date="2012" name="MBio">
        <title>Comparative genome analysis of three eukaryotic parasites with differing abilities to transform leukocytes reveals key mediators of Theileria-induced leukocyte transformation.</title>
        <authorList>
            <person name="Hayashida K."/>
            <person name="Hara Y."/>
            <person name="Abe T."/>
            <person name="Yamasaki C."/>
            <person name="Toyoda A."/>
            <person name="Kosuge T."/>
            <person name="Suzuki Y."/>
            <person name="Sato Y."/>
            <person name="Kawashima S."/>
            <person name="Katayama T."/>
            <person name="Wakaguri H."/>
            <person name="Inoue N."/>
            <person name="Homma K."/>
            <person name="Tada-Umezaki M."/>
            <person name="Yagi Y."/>
            <person name="Fujii Y."/>
            <person name="Habara T."/>
            <person name="Kanehisa M."/>
            <person name="Watanabe H."/>
            <person name="Ito K."/>
            <person name="Gojobori T."/>
            <person name="Sugawara H."/>
            <person name="Imanishi T."/>
            <person name="Weir W."/>
            <person name="Gardner M."/>
            <person name="Pain A."/>
            <person name="Shiels B."/>
            <person name="Hattori M."/>
            <person name="Nene V."/>
            <person name="Sugimoto C."/>
        </authorList>
    </citation>
    <scope>NUCLEOTIDE SEQUENCE [LARGE SCALE GENOMIC DNA]</scope>
    <source>
        <strain evidence="2 3">Shintoku</strain>
    </source>
</reference>
<feature type="region of interest" description="Disordered" evidence="1">
    <location>
        <begin position="1"/>
        <end position="23"/>
    </location>
</feature>